<organism evidence="7 8">
    <name type="scientific">Blyttiomyces helicus</name>
    <dbReference type="NCBI Taxonomy" id="388810"/>
    <lineage>
        <taxon>Eukaryota</taxon>
        <taxon>Fungi</taxon>
        <taxon>Fungi incertae sedis</taxon>
        <taxon>Chytridiomycota</taxon>
        <taxon>Chytridiomycota incertae sedis</taxon>
        <taxon>Chytridiomycetes</taxon>
        <taxon>Chytridiomycetes incertae sedis</taxon>
        <taxon>Blyttiomyces</taxon>
    </lineage>
</organism>
<keyword evidence="2 4" id="KW-0863">Zinc-finger</keyword>
<reference evidence="8" key="1">
    <citation type="journal article" date="2018" name="Nat. Microbiol.">
        <title>Leveraging single-cell genomics to expand the fungal tree of life.</title>
        <authorList>
            <person name="Ahrendt S.R."/>
            <person name="Quandt C.A."/>
            <person name="Ciobanu D."/>
            <person name="Clum A."/>
            <person name="Salamov A."/>
            <person name="Andreopoulos B."/>
            <person name="Cheng J.F."/>
            <person name="Woyke T."/>
            <person name="Pelin A."/>
            <person name="Henrissat B."/>
            <person name="Reynolds N.K."/>
            <person name="Benny G.L."/>
            <person name="Smith M.E."/>
            <person name="James T.Y."/>
            <person name="Grigoriev I.V."/>
        </authorList>
    </citation>
    <scope>NUCLEOTIDE SEQUENCE [LARGE SCALE GENOMIC DNA]</scope>
</reference>
<dbReference type="InterPro" id="IPR001841">
    <property type="entry name" value="Znf_RING"/>
</dbReference>
<dbReference type="Proteomes" id="UP000269721">
    <property type="component" value="Unassembled WGS sequence"/>
</dbReference>
<dbReference type="AlphaFoldDB" id="A0A4P9VUN9"/>
<feature type="domain" description="RING-type" evidence="6">
    <location>
        <begin position="43"/>
        <end position="85"/>
    </location>
</feature>
<evidence type="ECO:0000256" key="5">
    <source>
        <dbReference type="SAM" id="MobiDB-lite"/>
    </source>
</evidence>
<evidence type="ECO:0000313" key="8">
    <source>
        <dbReference type="Proteomes" id="UP000269721"/>
    </source>
</evidence>
<evidence type="ECO:0000256" key="3">
    <source>
        <dbReference type="ARBA" id="ARBA00022833"/>
    </source>
</evidence>
<dbReference type="GO" id="GO:0016567">
    <property type="term" value="P:protein ubiquitination"/>
    <property type="evidence" value="ECO:0007669"/>
    <property type="project" value="UniProtKB-UniPathway"/>
</dbReference>
<evidence type="ECO:0000259" key="6">
    <source>
        <dbReference type="PROSITE" id="PS50089"/>
    </source>
</evidence>
<evidence type="ECO:0000256" key="4">
    <source>
        <dbReference type="PROSITE-ProRule" id="PRU00175"/>
    </source>
</evidence>
<dbReference type="InterPro" id="IPR013083">
    <property type="entry name" value="Znf_RING/FYVE/PHD"/>
</dbReference>
<evidence type="ECO:0000256" key="1">
    <source>
        <dbReference type="ARBA" id="ARBA00022723"/>
    </source>
</evidence>
<dbReference type="SMART" id="SM00744">
    <property type="entry name" value="RINGv"/>
    <property type="match status" value="1"/>
</dbReference>
<accession>A0A4P9VUN9</accession>
<dbReference type="PANTHER" id="PTHR47662:SF1">
    <property type="entry name" value="RING-TYPE DOMAIN-CONTAINING PROTEIN"/>
    <property type="match status" value="1"/>
</dbReference>
<keyword evidence="8" id="KW-1185">Reference proteome</keyword>
<keyword evidence="1" id="KW-0479">Metal-binding</keyword>
<dbReference type="SMART" id="SM00184">
    <property type="entry name" value="RING"/>
    <property type="match status" value="1"/>
</dbReference>
<protein>
    <recommendedName>
        <fullName evidence="6">RING-type domain-containing protein</fullName>
    </recommendedName>
</protein>
<dbReference type="PANTHER" id="PTHR47662">
    <property type="entry name" value="RING-TYPE DOMAIN-CONTAINING PROTEIN"/>
    <property type="match status" value="1"/>
</dbReference>
<dbReference type="OrthoDB" id="8062037at2759"/>
<feature type="compositionally biased region" description="Pro residues" evidence="5">
    <location>
        <begin position="22"/>
        <end position="31"/>
    </location>
</feature>
<dbReference type="EMBL" id="ML001391">
    <property type="protein sequence ID" value="RKO83311.1"/>
    <property type="molecule type" value="Genomic_DNA"/>
</dbReference>
<dbReference type="Pfam" id="PF13639">
    <property type="entry name" value="zf-RING_2"/>
    <property type="match status" value="1"/>
</dbReference>
<dbReference type="Gene3D" id="3.30.40.10">
    <property type="entry name" value="Zinc/RING finger domain, C3HC4 (zinc finger)"/>
    <property type="match status" value="1"/>
</dbReference>
<evidence type="ECO:0000256" key="2">
    <source>
        <dbReference type="ARBA" id="ARBA00022771"/>
    </source>
</evidence>
<keyword evidence="3" id="KW-0862">Zinc</keyword>
<dbReference type="GO" id="GO:0008270">
    <property type="term" value="F:zinc ion binding"/>
    <property type="evidence" value="ECO:0007669"/>
    <property type="project" value="UniProtKB-KW"/>
</dbReference>
<feature type="region of interest" description="Disordered" evidence="5">
    <location>
        <begin position="1"/>
        <end position="35"/>
    </location>
</feature>
<proteinExistence type="predicted"/>
<dbReference type="UniPathway" id="UPA00143"/>
<sequence length="127" mass="13887">MLPPPPPTTPFCVHTKDEASPAVPPSPPLKPPPRDLSDVVTDCIVCFETFSEGTSVRRLICGHFFHVDCIDLWLMEKTAICPLCRHSFKEPEDCIPVIDLEALAEAAQPVESQPVMIDIERGAALPG</sequence>
<dbReference type="InterPro" id="IPR011016">
    <property type="entry name" value="Znf_RING-CH"/>
</dbReference>
<dbReference type="SUPFAM" id="SSF57850">
    <property type="entry name" value="RING/U-box"/>
    <property type="match status" value="1"/>
</dbReference>
<dbReference type="PROSITE" id="PS50089">
    <property type="entry name" value="ZF_RING_2"/>
    <property type="match status" value="1"/>
</dbReference>
<evidence type="ECO:0000313" key="7">
    <source>
        <dbReference type="EMBL" id="RKO83311.1"/>
    </source>
</evidence>
<name>A0A4P9VUN9_9FUNG</name>
<gene>
    <name evidence="7" type="ORF">BDK51DRAFT_16872</name>
</gene>